<dbReference type="OrthoDB" id="127931at2759"/>
<dbReference type="Proteomes" id="UP000198211">
    <property type="component" value="Unassembled WGS sequence"/>
</dbReference>
<dbReference type="AlphaFoldDB" id="A0A225WNU4"/>
<keyword evidence="2" id="KW-1185">Reference proteome</keyword>
<organism evidence="1 2">
    <name type="scientific">Phytophthora megakarya</name>
    <dbReference type="NCBI Taxonomy" id="4795"/>
    <lineage>
        <taxon>Eukaryota</taxon>
        <taxon>Sar</taxon>
        <taxon>Stramenopiles</taxon>
        <taxon>Oomycota</taxon>
        <taxon>Peronosporomycetes</taxon>
        <taxon>Peronosporales</taxon>
        <taxon>Peronosporaceae</taxon>
        <taxon>Phytophthora</taxon>
    </lineage>
</organism>
<comment type="caution">
    <text evidence="1">The sequence shown here is derived from an EMBL/GenBank/DDBJ whole genome shotgun (WGS) entry which is preliminary data.</text>
</comment>
<reference evidence="2" key="1">
    <citation type="submission" date="2017-03" db="EMBL/GenBank/DDBJ databases">
        <title>Phytopthora megakarya and P. palmivora, two closely related causual agents of cacao black pod achieved similar genome size and gene model numbers by different mechanisms.</title>
        <authorList>
            <person name="Ali S."/>
            <person name="Shao J."/>
            <person name="Larry D.J."/>
            <person name="Kronmiller B."/>
            <person name="Shen D."/>
            <person name="Strem M.D."/>
            <person name="Melnick R.L."/>
            <person name="Guiltinan M.J."/>
            <person name="Tyler B.M."/>
            <person name="Meinhardt L.W."/>
            <person name="Bailey B.A."/>
        </authorList>
    </citation>
    <scope>NUCLEOTIDE SEQUENCE [LARGE SCALE GENOMIC DNA]</scope>
    <source>
        <strain evidence="2">zdho120</strain>
    </source>
</reference>
<accession>A0A225WNU4</accession>
<gene>
    <name evidence="1" type="ORF">PHMEG_0006444</name>
</gene>
<name>A0A225WNU4_9STRA</name>
<dbReference type="EMBL" id="NBNE01000456">
    <property type="protein sequence ID" value="OWZ19331.1"/>
    <property type="molecule type" value="Genomic_DNA"/>
</dbReference>
<dbReference type="STRING" id="4795.A0A225WNU4"/>
<protein>
    <submittedName>
        <fullName evidence="1">Uncharacterized protein</fullName>
    </submittedName>
</protein>
<sequence>MPKMSERQGFLREILDVLAVATLEEEDEEDLNLSSEQLLLSKLDDISDLLLLVQSHRYLTDRVRLPKSTAFLADTFRENKSAYQQTPPWFQLVAALDRFGNNGTGASLNRSRRLWAIGKGTVDAYTNRVVKALNQLAAQYVRWPNAARRRRISRELGRLRFRGRVGFIDGTLLFRWHRSQLKMENASLTESSVTV</sequence>
<evidence type="ECO:0000313" key="1">
    <source>
        <dbReference type="EMBL" id="OWZ19331.1"/>
    </source>
</evidence>
<proteinExistence type="predicted"/>
<evidence type="ECO:0000313" key="2">
    <source>
        <dbReference type="Proteomes" id="UP000198211"/>
    </source>
</evidence>